<proteinExistence type="predicted"/>
<dbReference type="AlphaFoldDB" id="B0E783"/>
<dbReference type="KEGG" id="edi:EDI_266290"/>
<evidence type="ECO:0000313" key="1">
    <source>
        <dbReference type="EMBL" id="EDR29611.1"/>
    </source>
</evidence>
<dbReference type="GeneID" id="5879142"/>
<dbReference type="Proteomes" id="UP000008076">
    <property type="component" value="Unassembled WGS sequence"/>
</dbReference>
<accession>B0E783</accession>
<dbReference type="EMBL" id="DS547951">
    <property type="protein sequence ID" value="EDR29611.1"/>
    <property type="molecule type" value="Genomic_DNA"/>
</dbReference>
<organism evidence="2">
    <name type="scientific">Entamoeba dispar (strain ATCC PRA-260 / SAW760)</name>
    <dbReference type="NCBI Taxonomy" id="370354"/>
    <lineage>
        <taxon>Eukaryota</taxon>
        <taxon>Amoebozoa</taxon>
        <taxon>Evosea</taxon>
        <taxon>Archamoebae</taxon>
        <taxon>Mastigamoebida</taxon>
        <taxon>Entamoebidae</taxon>
        <taxon>Entamoeba</taxon>
    </lineage>
</organism>
<dbReference type="OMA" id="KWIEDSY"/>
<keyword evidence="2" id="KW-1185">Reference proteome</keyword>
<dbReference type="VEuPathDB" id="AmoebaDB:EDI_266290"/>
<reference evidence="2" key="1">
    <citation type="submission" date="2007-12" db="EMBL/GenBank/DDBJ databases">
        <title>Annotation of Entamoeba dispar SAW760.</title>
        <authorList>
            <person name="Lorenzi H."/>
            <person name="Inman J."/>
            <person name="Schobel S."/>
            <person name="Amedeo P."/>
            <person name="Caler E."/>
        </authorList>
    </citation>
    <scope>NUCLEOTIDE SEQUENCE [LARGE SCALE GENOMIC DNA]</scope>
    <source>
        <strain evidence="2">ATCC PRA-260 / SAW760</strain>
    </source>
</reference>
<name>B0E783_ENTDS</name>
<dbReference type="RefSeq" id="XP_001734242.1">
    <property type="nucleotide sequence ID" value="XM_001734190.1"/>
</dbReference>
<sequence>MLALKILYKMSIFKTQRDYQVCVQCTLIALLNEQYSFLIQRPVKKGNLSLQLINIRRIELNKDWIDVEAFVNKRCQDRISFDISIGIPSETAKQRVSKNKIFEQIHLLIDLSFIMGYSFRSSFTSGNNHSMIYETVIEIYHNNILILSTQEIELVGNKINSLIYDRLSNQYSITLEQKDTQIISLLQTQFNHL</sequence>
<dbReference type="eggNOG" id="ENOG502RDH3">
    <property type="taxonomic scope" value="Eukaryota"/>
</dbReference>
<dbReference type="OrthoDB" id="25721at2759"/>
<evidence type="ECO:0000313" key="2">
    <source>
        <dbReference type="Proteomes" id="UP000008076"/>
    </source>
</evidence>
<gene>
    <name evidence="1" type="ORF">EDI_266290</name>
</gene>
<protein>
    <submittedName>
        <fullName evidence="1">Uncharacterized protein</fullName>
    </submittedName>
</protein>